<comment type="caution">
    <text evidence="1">The sequence shown here is derived from an EMBL/GenBank/DDBJ whole genome shotgun (WGS) entry which is preliminary data.</text>
</comment>
<dbReference type="Proteomes" id="UP001140234">
    <property type="component" value="Unassembled WGS sequence"/>
</dbReference>
<dbReference type="EMBL" id="JANBUJ010000050">
    <property type="protein sequence ID" value="KAJ2774952.1"/>
    <property type="molecule type" value="Genomic_DNA"/>
</dbReference>
<organism evidence="1 2">
    <name type="scientific">Coemansia nantahalensis</name>
    <dbReference type="NCBI Taxonomy" id="2789366"/>
    <lineage>
        <taxon>Eukaryota</taxon>
        <taxon>Fungi</taxon>
        <taxon>Fungi incertae sedis</taxon>
        <taxon>Zoopagomycota</taxon>
        <taxon>Kickxellomycotina</taxon>
        <taxon>Kickxellomycetes</taxon>
        <taxon>Kickxellales</taxon>
        <taxon>Kickxellaceae</taxon>
        <taxon>Coemansia</taxon>
    </lineage>
</organism>
<evidence type="ECO:0000313" key="1">
    <source>
        <dbReference type="EMBL" id="KAJ2774952.1"/>
    </source>
</evidence>
<proteinExistence type="predicted"/>
<sequence>MPELAGAPQAAVERASSRSDTVTVEYGFGSPLAVVSTGIRTTNVRIERAVGSQLGPHVRVSATVTSWSTTLHSRLHVGSTIGADGECVLELKVDGSVWDLGMTSAEVVVTLPVHESAAGEHPGIRVSVPSGAIGATMLGDTSLRYLDLSTDHGPAHLSDVAVGTLRLAAHHGNITVHDVCATGAIEITGDGAWMDIDDVRAAQLTATSSDAIISLKDVSAKAVTATTSNARIGLGNIRAGTLEVHTTNGGVAANSVAAAACNVTTTNGSIEGDWQPTSKLFLVTSDAKIAAQVLLDTAEELEMAFVSKRAPVQVDLPPSFSGGFALETTGYYKAFVYTHPNVKANPVLYVTTPDKKTGVLDSTGMHHSLKATTEEAPVTVNFGSL</sequence>
<reference evidence="1" key="1">
    <citation type="submission" date="2022-07" db="EMBL/GenBank/DDBJ databases">
        <title>Phylogenomic reconstructions and comparative analyses of Kickxellomycotina fungi.</title>
        <authorList>
            <person name="Reynolds N.K."/>
            <person name="Stajich J.E."/>
            <person name="Barry K."/>
            <person name="Grigoriev I.V."/>
            <person name="Crous P."/>
            <person name="Smith M.E."/>
        </authorList>
    </citation>
    <scope>NUCLEOTIDE SEQUENCE</scope>
    <source>
        <strain evidence="1">CBS 109366</strain>
    </source>
</reference>
<gene>
    <name evidence="1" type="ORF">IWQ57_000598</name>
</gene>
<evidence type="ECO:0000313" key="2">
    <source>
        <dbReference type="Proteomes" id="UP001140234"/>
    </source>
</evidence>
<name>A0ACC1K7J5_9FUNG</name>
<keyword evidence="2" id="KW-1185">Reference proteome</keyword>
<accession>A0ACC1K7J5</accession>
<protein>
    <submittedName>
        <fullName evidence="1">Uncharacterized protein</fullName>
    </submittedName>
</protein>